<evidence type="ECO:0000313" key="4">
    <source>
        <dbReference type="Proteomes" id="UP000050640"/>
    </source>
</evidence>
<dbReference type="InterPro" id="IPR036322">
    <property type="entry name" value="WD40_repeat_dom_sf"/>
</dbReference>
<sequence>MAESLPGTSAETSAQDETDPQFIFINFSRSVDRLITGGDYGFTIYKTRIDDDTPLANDVILVESFPPVHKFGVVFGDTPHKLLFYDAFSRSWTSSTHFSQKILNVKACTSYNYEDLECYARLIVHPAPPNFSLLMDLTGDEKPRLVYPDSETEGIVAIQNICVYSHSKNVINAHNHPIGALRLNNTATLLATTSNVATVIRLYDARTTECLVVFRRGVARSVIVHSMAFSADSKFLCFTSNTETVHVFKIEVPIPKELRLEEEIGLQYEMQDRAAMNPPGWHDYFEQTKRAITDYLAPTRDFAYAILPETANLNVAGLKKVNDSLHILVVISSRRFFVFAISKEGGNCELLRNEKLIPEIIARLK</sequence>
<evidence type="ECO:0000256" key="1">
    <source>
        <dbReference type="ARBA" id="ARBA00022574"/>
    </source>
</evidence>
<keyword evidence="2" id="KW-0677">Repeat</keyword>
<dbReference type="SUPFAM" id="SSF50978">
    <property type="entry name" value="WD40 repeat-like"/>
    <property type="match status" value="1"/>
</dbReference>
<dbReference type="STRING" id="1147741.A0A0R3RV92"/>
<protein>
    <submittedName>
        <fullName evidence="5">WD repeat domain phosphoinositide-interacting protein 2</fullName>
    </submittedName>
</protein>
<dbReference type="Proteomes" id="UP000050640">
    <property type="component" value="Unplaced"/>
</dbReference>
<name>A0A0R3RV92_9BILA</name>
<dbReference type="Gene3D" id="2.130.10.10">
    <property type="entry name" value="YVTN repeat-like/Quinoprotein amine dehydrogenase"/>
    <property type="match status" value="1"/>
</dbReference>
<reference evidence="5" key="1">
    <citation type="submission" date="2017-02" db="UniProtKB">
        <authorList>
            <consortium name="WormBaseParasite"/>
        </authorList>
    </citation>
    <scope>IDENTIFICATION</scope>
</reference>
<dbReference type="InterPro" id="IPR048720">
    <property type="entry name" value="PROPPIN"/>
</dbReference>
<keyword evidence="4" id="KW-1185">Reference proteome</keyword>
<accession>A0A0R3RV92</accession>
<evidence type="ECO:0000313" key="5">
    <source>
        <dbReference type="WBParaSite" id="EEL_0000600001-mRNA-1"/>
    </source>
</evidence>
<keyword evidence="1" id="KW-0853">WD repeat</keyword>
<dbReference type="Pfam" id="PF21032">
    <property type="entry name" value="PROPPIN"/>
    <property type="match status" value="1"/>
</dbReference>
<dbReference type="InterPro" id="IPR015943">
    <property type="entry name" value="WD40/YVTN_repeat-like_dom_sf"/>
</dbReference>
<organism evidence="4 5">
    <name type="scientific">Elaeophora elaphi</name>
    <dbReference type="NCBI Taxonomy" id="1147741"/>
    <lineage>
        <taxon>Eukaryota</taxon>
        <taxon>Metazoa</taxon>
        <taxon>Ecdysozoa</taxon>
        <taxon>Nematoda</taxon>
        <taxon>Chromadorea</taxon>
        <taxon>Rhabditida</taxon>
        <taxon>Spirurina</taxon>
        <taxon>Spiruromorpha</taxon>
        <taxon>Filarioidea</taxon>
        <taxon>Onchocercidae</taxon>
        <taxon>Elaeophora</taxon>
    </lineage>
</organism>
<evidence type="ECO:0000256" key="3">
    <source>
        <dbReference type="ARBA" id="ARBA00025740"/>
    </source>
</evidence>
<evidence type="ECO:0000256" key="2">
    <source>
        <dbReference type="ARBA" id="ARBA00022737"/>
    </source>
</evidence>
<dbReference type="PANTHER" id="PTHR11227">
    <property type="entry name" value="WD-REPEAT PROTEIN INTERACTING WITH PHOSPHOINOSIDES WIPI -RELATED"/>
    <property type="match status" value="1"/>
</dbReference>
<proteinExistence type="inferred from homology"/>
<comment type="similarity">
    <text evidence="3">Belongs to the WD repeat PROPPIN family.</text>
</comment>
<dbReference type="WBParaSite" id="EEL_0000600001-mRNA-1">
    <property type="protein sequence ID" value="EEL_0000600001-mRNA-1"/>
    <property type="gene ID" value="EEL_0000600001"/>
</dbReference>
<dbReference type="AlphaFoldDB" id="A0A0R3RV92"/>